<protein>
    <recommendedName>
        <fullName evidence="3">Transposase</fullName>
    </recommendedName>
</protein>
<sequence length="115" mass="13569">MNSMAVGVDIAKQVFQVHYVDRETGEIVNKAIKRAKFLEHFANRAACLIGMEACGGAHHWARQLTQMGHEVRLMPAEFVKCYVAWNLRRNRRVLSRVRRERFPELLRQHRETRRL</sequence>
<dbReference type="AlphaFoldDB" id="A0AA40R9M6"/>
<dbReference type="PANTHER" id="PTHR33055:SF3">
    <property type="entry name" value="PUTATIVE TRANSPOSASE FOR IS117-RELATED"/>
    <property type="match status" value="1"/>
</dbReference>
<accession>A0AA40R9M6</accession>
<dbReference type="InterPro" id="IPR047650">
    <property type="entry name" value="Transpos_IS110"/>
</dbReference>
<gene>
    <name evidence="1" type="ORF">WK57_18320</name>
</gene>
<comment type="caution">
    <text evidence="1">The sequence shown here is derived from an EMBL/GenBank/DDBJ whole genome shotgun (WGS) entry which is preliminary data.</text>
</comment>
<dbReference type="PANTHER" id="PTHR33055">
    <property type="entry name" value="TRANSPOSASE FOR INSERTION SEQUENCE ELEMENT IS1111A"/>
    <property type="match status" value="1"/>
</dbReference>
<dbReference type="Proteomes" id="UP000070119">
    <property type="component" value="Unassembled WGS sequence"/>
</dbReference>
<evidence type="ECO:0008006" key="3">
    <source>
        <dbReference type="Google" id="ProtNLM"/>
    </source>
</evidence>
<evidence type="ECO:0000313" key="1">
    <source>
        <dbReference type="EMBL" id="KWZ58436.1"/>
    </source>
</evidence>
<reference evidence="1 2" key="1">
    <citation type="submission" date="2015-11" db="EMBL/GenBank/DDBJ databases">
        <authorList>
            <person name="Sahl J."/>
            <person name="Wagner D."/>
            <person name="Keim P."/>
        </authorList>
    </citation>
    <scope>NUCLEOTIDE SEQUENCE [LARGE SCALE GENOMIC DNA]</scope>
    <source>
        <strain evidence="1 2">MSMB1157</strain>
    </source>
</reference>
<proteinExistence type="predicted"/>
<organism evidence="1 2">
    <name type="scientific">Burkholderia ubonensis</name>
    <dbReference type="NCBI Taxonomy" id="101571"/>
    <lineage>
        <taxon>Bacteria</taxon>
        <taxon>Pseudomonadati</taxon>
        <taxon>Pseudomonadota</taxon>
        <taxon>Betaproteobacteria</taxon>
        <taxon>Burkholderiales</taxon>
        <taxon>Burkholderiaceae</taxon>
        <taxon>Burkholderia</taxon>
        <taxon>Burkholderia cepacia complex</taxon>
    </lineage>
</organism>
<dbReference type="EMBL" id="LNJU01000003">
    <property type="protein sequence ID" value="KWZ58436.1"/>
    <property type="molecule type" value="Genomic_DNA"/>
</dbReference>
<name>A0AA40R9M6_9BURK</name>
<evidence type="ECO:0000313" key="2">
    <source>
        <dbReference type="Proteomes" id="UP000070119"/>
    </source>
</evidence>